<keyword evidence="9 12" id="KW-0472">Membrane</keyword>
<dbReference type="InterPro" id="IPR003591">
    <property type="entry name" value="Leu-rich_rpt_typical-subtyp"/>
</dbReference>
<keyword evidence="4" id="KW-0433">Leucine-rich repeat</keyword>
<evidence type="ECO:0000256" key="7">
    <source>
        <dbReference type="ARBA" id="ARBA00022737"/>
    </source>
</evidence>
<dbReference type="PANTHER" id="PTHR48063:SF98">
    <property type="entry name" value="LRR RECEPTOR-LIKE SERINE_THREONINE-PROTEIN KINASE FLS2"/>
    <property type="match status" value="1"/>
</dbReference>
<evidence type="ECO:0000256" key="6">
    <source>
        <dbReference type="ARBA" id="ARBA00022729"/>
    </source>
</evidence>
<name>A0AAD5J5E0_ACENE</name>
<gene>
    <name evidence="13" type="ORF">LWI28_017695</name>
</gene>
<reference evidence="13" key="1">
    <citation type="journal article" date="2022" name="Plant J.">
        <title>Strategies of tolerance reflected in two North American maple genomes.</title>
        <authorList>
            <person name="McEvoy S.L."/>
            <person name="Sezen U.U."/>
            <person name="Trouern-Trend A."/>
            <person name="McMahon S.M."/>
            <person name="Schaberg P.G."/>
            <person name="Yang J."/>
            <person name="Wegrzyn J.L."/>
            <person name="Swenson N.G."/>
        </authorList>
    </citation>
    <scope>NUCLEOTIDE SEQUENCE</scope>
    <source>
        <strain evidence="13">91603</strain>
    </source>
</reference>
<keyword evidence="5 12" id="KW-0812">Transmembrane</keyword>
<proteinExistence type="inferred from homology"/>
<dbReference type="InterPro" id="IPR001611">
    <property type="entry name" value="Leu-rich_rpt"/>
</dbReference>
<evidence type="ECO:0000256" key="2">
    <source>
        <dbReference type="ARBA" id="ARBA00009592"/>
    </source>
</evidence>
<keyword evidence="7" id="KW-0677">Repeat</keyword>
<feature type="transmembrane region" description="Helical" evidence="12">
    <location>
        <begin position="262"/>
        <end position="284"/>
    </location>
</feature>
<evidence type="ECO:0000313" key="13">
    <source>
        <dbReference type="EMBL" id="KAI9186479.1"/>
    </source>
</evidence>
<keyword evidence="11" id="KW-0325">Glycoprotein</keyword>
<evidence type="ECO:0000256" key="1">
    <source>
        <dbReference type="ARBA" id="ARBA00004251"/>
    </source>
</evidence>
<keyword evidence="3" id="KW-1003">Cell membrane</keyword>
<comment type="caution">
    <text evidence="13">The sequence shown here is derived from an EMBL/GenBank/DDBJ whole genome shotgun (WGS) entry which is preliminary data.</text>
</comment>
<accession>A0AAD5J5E0</accession>
<dbReference type="InterPro" id="IPR046956">
    <property type="entry name" value="RLP23-like"/>
</dbReference>
<dbReference type="Pfam" id="PF00560">
    <property type="entry name" value="LRR_1"/>
    <property type="match status" value="4"/>
</dbReference>
<comment type="subcellular location">
    <subcellularLocation>
        <location evidence="1">Cell membrane</location>
        <topology evidence="1">Single-pass type I membrane protein</topology>
    </subcellularLocation>
</comment>
<evidence type="ECO:0000256" key="11">
    <source>
        <dbReference type="ARBA" id="ARBA00023180"/>
    </source>
</evidence>
<dbReference type="AlphaFoldDB" id="A0AAD5J5E0"/>
<evidence type="ECO:0000256" key="5">
    <source>
        <dbReference type="ARBA" id="ARBA00022692"/>
    </source>
</evidence>
<organism evidence="13 14">
    <name type="scientific">Acer negundo</name>
    <name type="common">Box elder</name>
    <dbReference type="NCBI Taxonomy" id="4023"/>
    <lineage>
        <taxon>Eukaryota</taxon>
        <taxon>Viridiplantae</taxon>
        <taxon>Streptophyta</taxon>
        <taxon>Embryophyta</taxon>
        <taxon>Tracheophyta</taxon>
        <taxon>Spermatophyta</taxon>
        <taxon>Magnoliopsida</taxon>
        <taxon>eudicotyledons</taxon>
        <taxon>Gunneridae</taxon>
        <taxon>Pentapetalae</taxon>
        <taxon>rosids</taxon>
        <taxon>malvids</taxon>
        <taxon>Sapindales</taxon>
        <taxon>Sapindaceae</taxon>
        <taxon>Hippocastanoideae</taxon>
        <taxon>Acereae</taxon>
        <taxon>Acer</taxon>
    </lineage>
</organism>
<keyword evidence="8 12" id="KW-1133">Transmembrane helix</keyword>
<evidence type="ECO:0000256" key="8">
    <source>
        <dbReference type="ARBA" id="ARBA00022989"/>
    </source>
</evidence>
<evidence type="ECO:0000256" key="9">
    <source>
        <dbReference type="ARBA" id="ARBA00023136"/>
    </source>
</evidence>
<dbReference type="Gene3D" id="3.80.10.10">
    <property type="entry name" value="Ribonuclease Inhibitor"/>
    <property type="match status" value="1"/>
</dbReference>
<dbReference type="Proteomes" id="UP001064489">
    <property type="component" value="Chromosome 3"/>
</dbReference>
<keyword evidence="10" id="KW-0675">Receptor</keyword>
<dbReference type="GO" id="GO:0005886">
    <property type="term" value="C:plasma membrane"/>
    <property type="evidence" value="ECO:0007669"/>
    <property type="project" value="UniProtKB-SubCell"/>
</dbReference>
<evidence type="ECO:0000313" key="14">
    <source>
        <dbReference type="Proteomes" id="UP001064489"/>
    </source>
</evidence>
<dbReference type="InterPro" id="IPR032675">
    <property type="entry name" value="LRR_dom_sf"/>
</dbReference>
<evidence type="ECO:0000256" key="10">
    <source>
        <dbReference type="ARBA" id="ARBA00023170"/>
    </source>
</evidence>
<dbReference type="SMART" id="SM00369">
    <property type="entry name" value="LRR_TYP"/>
    <property type="match status" value="3"/>
</dbReference>
<evidence type="ECO:0000256" key="12">
    <source>
        <dbReference type="SAM" id="Phobius"/>
    </source>
</evidence>
<evidence type="ECO:0000256" key="3">
    <source>
        <dbReference type="ARBA" id="ARBA00022475"/>
    </source>
</evidence>
<keyword evidence="6" id="KW-0732">Signal</keyword>
<dbReference type="PANTHER" id="PTHR48063">
    <property type="entry name" value="LRR RECEPTOR-LIKE KINASE"/>
    <property type="match status" value="1"/>
</dbReference>
<dbReference type="FunFam" id="3.80.10.10:FF:000383">
    <property type="entry name" value="Leucine-rich repeat receptor protein kinase EMS1"/>
    <property type="match status" value="1"/>
</dbReference>
<reference evidence="13" key="2">
    <citation type="submission" date="2023-02" db="EMBL/GenBank/DDBJ databases">
        <authorList>
            <person name="Swenson N.G."/>
            <person name="Wegrzyn J.L."/>
            <person name="Mcevoy S.L."/>
        </authorList>
    </citation>
    <scope>NUCLEOTIDE SEQUENCE</scope>
    <source>
        <strain evidence="13">91603</strain>
        <tissue evidence="13">Leaf</tissue>
    </source>
</reference>
<comment type="similarity">
    <text evidence="2">Belongs to the RLP family.</text>
</comment>
<protein>
    <submittedName>
        <fullName evidence="13">Uncharacterized protein</fullName>
    </submittedName>
</protein>
<sequence length="300" mass="33240">MTLDISNNELAGNIPTWIDRLSSMMILNLHSNKFHGPLPLKLCRLSSLQILDIAYNNISGSIPKCVHNSNAMIAIQYSVENDIEYGPEFLNNTLDFGDYSVNFVENQQLVIKGRAFEYNRILNLVRTIDLSNNNLSGEIPIEVTSLKALQSLNLSRNLLTGRIPESIGVMRQIESIEFSANKLLGEIPQSISNLTSLSILNLSYNLIGKIPSSTLIQSLNASCFIGNKLCGSPLLENCSVNVSTPNNKNGEGKDGKEHEVDWFYVSMAHGFVVGFWSFIGPLLINGRWSFEDDGARLEAE</sequence>
<keyword evidence="14" id="KW-1185">Reference proteome</keyword>
<evidence type="ECO:0000256" key="4">
    <source>
        <dbReference type="ARBA" id="ARBA00022614"/>
    </source>
</evidence>
<dbReference type="EMBL" id="JAJSOW010000100">
    <property type="protein sequence ID" value="KAI9186479.1"/>
    <property type="molecule type" value="Genomic_DNA"/>
</dbReference>
<dbReference type="SUPFAM" id="SSF52058">
    <property type="entry name" value="L domain-like"/>
    <property type="match status" value="1"/>
</dbReference>
<dbReference type="PROSITE" id="PS51450">
    <property type="entry name" value="LRR"/>
    <property type="match status" value="1"/>
</dbReference>